<evidence type="ECO:0000256" key="1">
    <source>
        <dbReference type="ARBA" id="ARBA00023239"/>
    </source>
</evidence>
<organism evidence="3">
    <name type="scientific">marine metagenome</name>
    <dbReference type="NCBI Taxonomy" id="408172"/>
    <lineage>
        <taxon>unclassified sequences</taxon>
        <taxon>metagenomes</taxon>
        <taxon>ecological metagenomes</taxon>
    </lineage>
</organism>
<dbReference type="InterPro" id="IPR013341">
    <property type="entry name" value="Mandelate_racemase_N_dom"/>
</dbReference>
<dbReference type="AlphaFoldDB" id="A0A381UEY2"/>
<dbReference type="Gene3D" id="3.30.390.10">
    <property type="entry name" value="Enolase-like, N-terminal domain"/>
    <property type="match status" value="1"/>
</dbReference>
<accession>A0A381UEY2</accession>
<dbReference type="SMART" id="SM00922">
    <property type="entry name" value="MR_MLE"/>
    <property type="match status" value="1"/>
</dbReference>
<protein>
    <recommendedName>
        <fullName evidence="2">Mandelate racemase/muconate lactonizing enzyme C-terminal domain-containing protein</fullName>
    </recommendedName>
</protein>
<name>A0A381UEY2_9ZZZZ</name>
<keyword evidence="1" id="KW-0456">Lyase</keyword>
<dbReference type="PANTHER" id="PTHR48080">
    <property type="entry name" value="D-GALACTONATE DEHYDRATASE-RELATED"/>
    <property type="match status" value="1"/>
</dbReference>
<dbReference type="InterPro" id="IPR034593">
    <property type="entry name" value="DgoD-like"/>
</dbReference>
<dbReference type="PROSITE" id="PS00908">
    <property type="entry name" value="MR_MLE_1"/>
    <property type="match status" value="1"/>
</dbReference>
<dbReference type="Pfam" id="PF02746">
    <property type="entry name" value="MR_MLE_N"/>
    <property type="match status" value="1"/>
</dbReference>
<dbReference type="InterPro" id="IPR018110">
    <property type="entry name" value="Mandel_Rmase/mucon_lact_enz_CS"/>
</dbReference>
<gene>
    <name evidence="3" type="ORF">METZ01_LOCUS79534</name>
</gene>
<dbReference type="InterPro" id="IPR013342">
    <property type="entry name" value="Mandelate_racemase_C"/>
</dbReference>
<sequence length="383" mass="42066">MKITRLEPIQAHAWRWVRIHTDEGLTGIGELHGGSGGSGTPHAVIAAVRYMEEYLIGKDPLPIEMLWQHMFRRQLFRGGADTMAALGAIDCALWDIKGKAAEVPVHSLIGGVTRKRIRLYVHVLGETATELAEDATRRVEEGYTAVRFYPLGGFNGDEFGKASYTGIARMVESRVAAVRDAVGPDIDVMIDVVNRLTPPEALLVARVCEPYNLFFFEDPIEPDNLDAQAYLAHRSPVPIASGERLQTLYQFSDLLEKQAAAFIRPDISLAGGISGIKKIAAVAEAYYVGVIPHNPMSAIATSACVHLDASLHNVPVQEYPGDEFQKPKIDLVPEPLVFDKGYLLLPDKPGLGIELNDEAVKHYPPISFNRAPVFNSDGSLRDY</sequence>
<dbReference type="CDD" id="cd03316">
    <property type="entry name" value="MR_like"/>
    <property type="match status" value="1"/>
</dbReference>
<dbReference type="GO" id="GO:0009063">
    <property type="term" value="P:amino acid catabolic process"/>
    <property type="evidence" value="ECO:0007669"/>
    <property type="project" value="InterPro"/>
</dbReference>
<dbReference type="EMBL" id="UINC01006295">
    <property type="protein sequence ID" value="SVA26680.1"/>
    <property type="molecule type" value="Genomic_DNA"/>
</dbReference>
<dbReference type="SFLD" id="SFLDS00001">
    <property type="entry name" value="Enolase"/>
    <property type="match status" value="1"/>
</dbReference>
<dbReference type="Pfam" id="PF13378">
    <property type="entry name" value="MR_MLE_C"/>
    <property type="match status" value="1"/>
</dbReference>
<proteinExistence type="predicted"/>
<evidence type="ECO:0000313" key="3">
    <source>
        <dbReference type="EMBL" id="SVA26680.1"/>
    </source>
</evidence>
<dbReference type="PANTHER" id="PTHR48080:SF2">
    <property type="entry name" value="D-GALACTONATE DEHYDRATASE"/>
    <property type="match status" value="1"/>
</dbReference>
<dbReference type="SUPFAM" id="SSF51604">
    <property type="entry name" value="Enolase C-terminal domain-like"/>
    <property type="match status" value="1"/>
</dbReference>
<feature type="domain" description="Mandelate racemase/muconate lactonizing enzyme C-terminal" evidence="2">
    <location>
        <begin position="128"/>
        <end position="238"/>
    </location>
</feature>
<dbReference type="InterPro" id="IPR036849">
    <property type="entry name" value="Enolase-like_C_sf"/>
</dbReference>
<dbReference type="SFLD" id="SFLDG00179">
    <property type="entry name" value="mandelate_racemase"/>
    <property type="match status" value="1"/>
</dbReference>
<dbReference type="SUPFAM" id="SSF54826">
    <property type="entry name" value="Enolase N-terminal domain-like"/>
    <property type="match status" value="1"/>
</dbReference>
<dbReference type="InterPro" id="IPR029017">
    <property type="entry name" value="Enolase-like_N"/>
</dbReference>
<dbReference type="InterPro" id="IPR029065">
    <property type="entry name" value="Enolase_C-like"/>
</dbReference>
<reference evidence="3" key="1">
    <citation type="submission" date="2018-05" db="EMBL/GenBank/DDBJ databases">
        <authorList>
            <person name="Lanie J.A."/>
            <person name="Ng W.-L."/>
            <person name="Kazmierczak K.M."/>
            <person name="Andrzejewski T.M."/>
            <person name="Davidsen T.M."/>
            <person name="Wayne K.J."/>
            <person name="Tettelin H."/>
            <person name="Glass J.I."/>
            <person name="Rusch D."/>
            <person name="Podicherti R."/>
            <person name="Tsui H.-C.T."/>
            <person name="Winkler M.E."/>
        </authorList>
    </citation>
    <scope>NUCLEOTIDE SEQUENCE</scope>
</reference>
<dbReference type="GO" id="GO:0016829">
    <property type="term" value="F:lyase activity"/>
    <property type="evidence" value="ECO:0007669"/>
    <property type="project" value="UniProtKB-KW"/>
</dbReference>
<dbReference type="Gene3D" id="3.20.20.120">
    <property type="entry name" value="Enolase-like C-terminal domain"/>
    <property type="match status" value="1"/>
</dbReference>
<evidence type="ECO:0000259" key="2">
    <source>
        <dbReference type="SMART" id="SM00922"/>
    </source>
</evidence>